<sequence length="248" mass="26498">MPRTLFCLVALWLSLSTGTSALAAAAAALTPRASAPPIPYYRPAWQCPTSYTAGTTVYPVIAVSFRTATYNAATVDLISCETNLLSCLYDLKTGLIQSISGMPTWCGTGLQPNSGCAYECPLSNGISTDSFLTSSFANYTSGTNVIEKLLCYYGTNTQTGTGSSYDASCTYDFVKGTITAAGTHKSAETCQGPLTLDCGSTATRRRRYRKEDNFTAMLARKALRENQRAAAAPQPAQRPSPLNRRILG</sequence>
<reference evidence="3" key="1">
    <citation type="submission" date="2020-05" db="EMBL/GenBank/DDBJ databases">
        <title>Mycena genomes resolve the evolution of fungal bioluminescence.</title>
        <authorList>
            <person name="Tsai I.J."/>
        </authorList>
    </citation>
    <scope>NUCLEOTIDE SEQUENCE</scope>
    <source>
        <strain evidence="3">160909Yilan</strain>
    </source>
</reference>
<gene>
    <name evidence="3" type="ORF">MSAN_00493100</name>
</gene>
<evidence type="ECO:0000313" key="4">
    <source>
        <dbReference type="Proteomes" id="UP000623467"/>
    </source>
</evidence>
<proteinExistence type="predicted"/>
<evidence type="ECO:0000313" key="3">
    <source>
        <dbReference type="EMBL" id="KAF7372870.1"/>
    </source>
</evidence>
<dbReference type="AlphaFoldDB" id="A0A8H6Z5C3"/>
<evidence type="ECO:0000256" key="1">
    <source>
        <dbReference type="SAM" id="MobiDB-lite"/>
    </source>
</evidence>
<dbReference type="OrthoDB" id="10436333at2759"/>
<organism evidence="3 4">
    <name type="scientific">Mycena sanguinolenta</name>
    <dbReference type="NCBI Taxonomy" id="230812"/>
    <lineage>
        <taxon>Eukaryota</taxon>
        <taxon>Fungi</taxon>
        <taxon>Dikarya</taxon>
        <taxon>Basidiomycota</taxon>
        <taxon>Agaricomycotina</taxon>
        <taxon>Agaricomycetes</taxon>
        <taxon>Agaricomycetidae</taxon>
        <taxon>Agaricales</taxon>
        <taxon>Marasmiineae</taxon>
        <taxon>Mycenaceae</taxon>
        <taxon>Mycena</taxon>
    </lineage>
</organism>
<evidence type="ECO:0000256" key="2">
    <source>
        <dbReference type="SAM" id="SignalP"/>
    </source>
</evidence>
<accession>A0A8H6Z5C3</accession>
<name>A0A8H6Z5C3_9AGAR</name>
<protein>
    <submittedName>
        <fullName evidence="3">Uncharacterized protein</fullName>
    </submittedName>
</protein>
<keyword evidence="2" id="KW-0732">Signal</keyword>
<feature type="region of interest" description="Disordered" evidence="1">
    <location>
        <begin position="225"/>
        <end position="248"/>
    </location>
</feature>
<feature type="compositionally biased region" description="Low complexity" evidence="1">
    <location>
        <begin position="228"/>
        <end position="239"/>
    </location>
</feature>
<feature type="chain" id="PRO_5034164707" evidence="2">
    <location>
        <begin position="22"/>
        <end position="248"/>
    </location>
</feature>
<dbReference type="EMBL" id="JACAZH010000003">
    <property type="protein sequence ID" value="KAF7372870.1"/>
    <property type="molecule type" value="Genomic_DNA"/>
</dbReference>
<dbReference type="Proteomes" id="UP000623467">
    <property type="component" value="Unassembled WGS sequence"/>
</dbReference>
<feature type="signal peptide" evidence="2">
    <location>
        <begin position="1"/>
        <end position="21"/>
    </location>
</feature>
<comment type="caution">
    <text evidence="3">The sequence shown here is derived from an EMBL/GenBank/DDBJ whole genome shotgun (WGS) entry which is preliminary data.</text>
</comment>
<keyword evidence="4" id="KW-1185">Reference proteome</keyword>